<feature type="transmembrane region" description="Helical" evidence="2">
    <location>
        <begin position="66"/>
        <end position="91"/>
    </location>
</feature>
<evidence type="ECO:0000313" key="3">
    <source>
        <dbReference type="EMBL" id="SUN57929.1"/>
    </source>
</evidence>
<evidence type="ECO:0000256" key="2">
    <source>
        <dbReference type="SAM" id="Phobius"/>
    </source>
</evidence>
<organism evidence="3 4">
    <name type="scientific">Streptococcus hyointestinalis</name>
    <dbReference type="NCBI Taxonomy" id="1337"/>
    <lineage>
        <taxon>Bacteria</taxon>
        <taxon>Bacillati</taxon>
        <taxon>Bacillota</taxon>
        <taxon>Bacilli</taxon>
        <taxon>Lactobacillales</taxon>
        <taxon>Streptococcaceae</taxon>
        <taxon>Streptococcus</taxon>
    </lineage>
</organism>
<feature type="compositionally biased region" description="Basic and acidic residues" evidence="1">
    <location>
        <begin position="21"/>
        <end position="35"/>
    </location>
</feature>
<feature type="transmembrane region" description="Helical" evidence="2">
    <location>
        <begin position="132"/>
        <end position="149"/>
    </location>
</feature>
<protein>
    <submittedName>
        <fullName evidence="3">Uncharacterized protein</fullName>
    </submittedName>
</protein>
<keyword evidence="4" id="KW-1185">Reference proteome</keyword>
<evidence type="ECO:0000256" key="1">
    <source>
        <dbReference type="SAM" id="MobiDB-lite"/>
    </source>
</evidence>
<reference evidence="3 4" key="1">
    <citation type="submission" date="2018-06" db="EMBL/GenBank/DDBJ databases">
        <authorList>
            <consortium name="Pathogen Informatics"/>
            <person name="Doyle S."/>
        </authorList>
    </citation>
    <scope>NUCLEOTIDE SEQUENCE [LARGE SCALE GENOMIC DNA]</scope>
    <source>
        <strain evidence="3 4">NCTC12224</strain>
    </source>
</reference>
<gene>
    <name evidence="3" type="ORF">NCTC12224_00018</name>
</gene>
<dbReference type="Proteomes" id="UP000254924">
    <property type="component" value="Unassembled WGS sequence"/>
</dbReference>
<dbReference type="AlphaFoldDB" id="A0A380JZH0"/>
<keyword evidence="2" id="KW-0472">Membrane</keyword>
<proteinExistence type="predicted"/>
<name>A0A380JZH0_9STRE</name>
<feature type="compositionally biased region" description="Basic residues" evidence="1">
    <location>
        <begin position="1"/>
        <end position="20"/>
    </location>
</feature>
<accession>A0A380JZH0</accession>
<keyword evidence="2" id="KW-1133">Transmembrane helix</keyword>
<dbReference type="EMBL" id="UHFN01000002">
    <property type="protein sequence ID" value="SUN57929.1"/>
    <property type="molecule type" value="Genomic_DNA"/>
</dbReference>
<evidence type="ECO:0000313" key="4">
    <source>
        <dbReference type="Proteomes" id="UP000254924"/>
    </source>
</evidence>
<feature type="region of interest" description="Disordered" evidence="1">
    <location>
        <begin position="1"/>
        <end position="37"/>
    </location>
</feature>
<keyword evidence="2" id="KW-0812">Transmembrane</keyword>
<sequence>MIKRKTLTQKMKRRTSHRMGKRLEFSKDNRREKNRIPPIDPLASPPITVIKEKADKEYKRLKKHIVVGYLMILFVGIYMVFCLGFLIFRLFQLELHSFLDLSESVKAVGTFGLYKPQLHTTDPVYMKTLETVVLNPVYLATAVFALLVGDTLKTNATKEIEELRKAQIK</sequence>